<proteinExistence type="inferred from homology"/>
<keyword evidence="6" id="KW-0482">Metalloprotease</keyword>
<evidence type="ECO:0000256" key="7">
    <source>
        <dbReference type="PROSITE-ProRule" id="PRU01379"/>
    </source>
</evidence>
<evidence type="ECO:0000256" key="8">
    <source>
        <dbReference type="SAM" id="MobiDB-lite"/>
    </source>
</evidence>
<dbReference type="Gene3D" id="3.40.630.10">
    <property type="entry name" value="Zn peptidases"/>
    <property type="match status" value="1"/>
</dbReference>
<comment type="cofactor">
    <cofactor evidence="1">
        <name>Zn(2+)</name>
        <dbReference type="ChEBI" id="CHEBI:29105"/>
    </cofactor>
</comment>
<evidence type="ECO:0000256" key="1">
    <source>
        <dbReference type="ARBA" id="ARBA00001947"/>
    </source>
</evidence>
<organism evidence="10 11">
    <name type="scientific">Candidatus Kaiserbacteria bacterium RIFCSPHIGHO2_02_FULL_49_34</name>
    <dbReference type="NCBI Taxonomy" id="1798491"/>
    <lineage>
        <taxon>Bacteria</taxon>
        <taxon>Candidatus Kaiseribacteriota</taxon>
    </lineage>
</organism>
<feature type="compositionally biased region" description="Polar residues" evidence="8">
    <location>
        <begin position="38"/>
        <end position="70"/>
    </location>
</feature>
<dbReference type="GO" id="GO:0006508">
    <property type="term" value="P:proteolysis"/>
    <property type="evidence" value="ECO:0007669"/>
    <property type="project" value="UniProtKB-KW"/>
</dbReference>
<evidence type="ECO:0000259" key="9">
    <source>
        <dbReference type="PROSITE" id="PS52035"/>
    </source>
</evidence>
<dbReference type="PANTHER" id="PTHR11705:SF143">
    <property type="entry name" value="SLL0236 PROTEIN"/>
    <property type="match status" value="1"/>
</dbReference>
<feature type="domain" description="Peptidase M14" evidence="9">
    <location>
        <begin position="45"/>
        <end position="298"/>
    </location>
</feature>
<dbReference type="SMART" id="SM00631">
    <property type="entry name" value="Zn_pept"/>
    <property type="match status" value="1"/>
</dbReference>
<dbReference type="AlphaFoldDB" id="A0A1F6DL72"/>
<keyword evidence="3" id="KW-0645">Protease</keyword>
<dbReference type="GO" id="GO:0008270">
    <property type="term" value="F:zinc ion binding"/>
    <property type="evidence" value="ECO:0007669"/>
    <property type="project" value="InterPro"/>
</dbReference>
<keyword evidence="5" id="KW-0862">Zinc</keyword>
<dbReference type="SUPFAM" id="SSF53187">
    <property type="entry name" value="Zn-dependent exopeptidases"/>
    <property type="match status" value="1"/>
</dbReference>
<protein>
    <recommendedName>
        <fullName evidence="9">Peptidase M14 domain-containing protein</fullName>
    </recommendedName>
</protein>
<keyword evidence="4" id="KW-0378">Hydrolase</keyword>
<dbReference type="EMBL" id="MFLE01000009">
    <property type="protein sequence ID" value="OGG62178.1"/>
    <property type="molecule type" value="Genomic_DNA"/>
</dbReference>
<feature type="region of interest" description="Disordered" evidence="8">
    <location>
        <begin position="38"/>
        <end position="74"/>
    </location>
</feature>
<dbReference type="InterPro" id="IPR000834">
    <property type="entry name" value="Peptidase_M14"/>
</dbReference>
<evidence type="ECO:0000256" key="5">
    <source>
        <dbReference type="ARBA" id="ARBA00022833"/>
    </source>
</evidence>
<dbReference type="Proteomes" id="UP000176511">
    <property type="component" value="Unassembled WGS sequence"/>
</dbReference>
<dbReference type="CDD" id="cd00596">
    <property type="entry name" value="Peptidase_M14_like"/>
    <property type="match status" value="1"/>
</dbReference>
<dbReference type="STRING" id="1798491.A3C87_01140"/>
<dbReference type="Pfam" id="PF00246">
    <property type="entry name" value="Peptidase_M14"/>
    <property type="match status" value="1"/>
</dbReference>
<evidence type="ECO:0000256" key="3">
    <source>
        <dbReference type="ARBA" id="ARBA00022670"/>
    </source>
</evidence>
<sequence>MKNILILGAVVVAAIVGGFALYSFISNDKSVVTFDTSAVQTSDSQTTTSAEPESGTGDTVEQSPQTSSDGTAYRIGTSAGGKDIMAHTFGTGEKEVILIGGIHAGFAPSTESLLRMFITTARDASGFIPASVRVTVIPLLNPDSATGAAGALSGRLNANGVDLNRNFACSWQKDAVWQTQPVSGGSAAFSEPEAQALRDYIAKAKPVAVVAYYAKAGGVYASACGDKTVAQSSTLTNLYAGATGYSAHKAFDSYATSGDLTNWLAGQGVPAISVLLTSYTEAEFAKNALGISAVLQEIVK</sequence>
<comment type="similarity">
    <text evidence="2 7">Belongs to the peptidase M14 family.</text>
</comment>
<name>A0A1F6DL72_9BACT</name>
<reference evidence="10 11" key="1">
    <citation type="journal article" date="2016" name="Nat. Commun.">
        <title>Thousands of microbial genomes shed light on interconnected biogeochemical processes in an aquifer system.</title>
        <authorList>
            <person name="Anantharaman K."/>
            <person name="Brown C.T."/>
            <person name="Hug L.A."/>
            <person name="Sharon I."/>
            <person name="Castelle C.J."/>
            <person name="Probst A.J."/>
            <person name="Thomas B.C."/>
            <person name="Singh A."/>
            <person name="Wilkins M.J."/>
            <person name="Karaoz U."/>
            <person name="Brodie E.L."/>
            <person name="Williams K.H."/>
            <person name="Hubbard S.S."/>
            <person name="Banfield J.F."/>
        </authorList>
    </citation>
    <scope>NUCLEOTIDE SEQUENCE [LARGE SCALE GENOMIC DNA]</scope>
</reference>
<dbReference type="PANTHER" id="PTHR11705">
    <property type="entry name" value="PROTEASE FAMILY M14 CARBOXYPEPTIDASE A,B"/>
    <property type="match status" value="1"/>
</dbReference>
<evidence type="ECO:0000313" key="10">
    <source>
        <dbReference type="EMBL" id="OGG62178.1"/>
    </source>
</evidence>
<dbReference type="GO" id="GO:0004181">
    <property type="term" value="F:metallocarboxypeptidase activity"/>
    <property type="evidence" value="ECO:0007669"/>
    <property type="project" value="InterPro"/>
</dbReference>
<comment type="caution">
    <text evidence="7">Lacks conserved residue(s) required for the propagation of feature annotation.</text>
</comment>
<evidence type="ECO:0000256" key="4">
    <source>
        <dbReference type="ARBA" id="ARBA00022801"/>
    </source>
</evidence>
<gene>
    <name evidence="10" type="ORF">A3C87_01140</name>
</gene>
<dbReference type="GO" id="GO:0005615">
    <property type="term" value="C:extracellular space"/>
    <property type="evidence" value="ECO:0007669"/>
    <property type="project" value="TreeGrafter"/>
</dbReference>
<dbReference type="PROSITE" id="PS52035">
    <property type="entry name" value="PEPTIDASE_M14"/>
    <property type="match status" value="1"/>
</dbReference>
<evidence type="ECO:0000256" key="2">
    <source>
        <dbReference type="ARBA" id="ARBA00005988"/>
    </source>
</evidence>
<evidence type="ECO:0000313" key="11">
    <source>
        <dbReference type="Proteomes" id="UP000176511"/>
    </source>
</evidence>
<comment type="caution">
    <text evidence="10">The sequence shown here is derived from an EMBL/GenBank/DDBJ whole genome shotgun (WGS) entry which is preliminary data.</text>
</comment>
<accession>A0A1F6DL72</accession>
<evidence type="ECO:0000256" key="6">
    <source>
        <dbReference type="ARBA" id="ARBA00023049"/>
    </source>
</evidence>